<name>A0A8S1PY17_PARPR</name>
<keyword evidence="3" id="KW-1185">Reference proteome</keyword>
<gene>
    <name evidence="2" type="ORF">PPRIM_AZ9-3.1.T1330151</name>
</gene>
<proteinExistence type="predicted"/>
<feature type="coiled-coil region" evidence="1">
    <location>
        <begin position="52"/>
        <end position="100"/>
    </location>
</feature>
<protein>
    <submittedName>
        <fullName evidence="2">Uncharacterized protein</fullName>
    </submittedName>
</protein>
<sequence>MGSVCINRSSNKNNENLQYPIINKQIQKSPHRQCALKKPSTHSELLEDAQELTQLESYLEDLDLNKRFTEEKITNEQNTIQQEQTRINEIQQEVSEKLNIIVTQTKFQVELQEQTSVNLRMNQGGSDTQTIRSILKVNQSKSQKSVNRILQIKTKKKVSFEAKHKNNKLFM</sequence>
<comment type="caution">
    <text evidence="2">The sequence shown here is derived from an EMBL/GenBank/DDBJ whole genome shotgun (WGS) entry which is preliminary data.</text>
</comment>
<dbReference type="OMA" id="VTQTKFQ"/>
<evidence type="ECO:0000313" key="3">
    <source>
        <dbReference type="Proteomes" id="UP000688137"/>
    </source>
</evidence>
<keyword evidence="1" id="KW-0175">Coiled coil</keyword>
<dbReference type="Proteomes" id="UP000688137">
    <property type="component" value="Unassembled WGS sequence"/>
</dbReference>
<dbReference type="EMBL" id="CAJJDM010000136">
    <property type="protein sequence ID" value="CAD8107403.1"/>
    <property type="molecule type" value="Genomic_DNA"/>
</dbReference>
<reference evidence="2" key="1">
    <citation type="submission" date="2021-01" db="EMBL/GenBank/DDBJ databases">
        <authorList>
            <consortium name="Genoscope - CEA"/>
            <person name="William W."/>
        </authorList>
    </citation>
    <scope>NUCLEOTIDE SEQUENCE</scope>
</reference>
<accession>A0A8S1PY17</accession>
<evidence type="ECO:0000256" key="1">
    <source>
        <dbReference type="SAM" id="Coils"/>
    </source>
</evidence>
<organism evidence="2 3">
    <name type="scientific">Paramecium primaurelia</name>
    <dbReference type="NCBI Taxonomy" id="5886"/>
    <lineage>
        <taxon>Eukaryota</taxon>
        <taxon>Sar</taxon>
        <taxon>Alveolata</taxon>
        <taxon>Ciliophora</taxon>
        <taxon>Intramacronucleata</taxon>
        <taxon>Oligohymenophorea</taxon>
        <taxon>Peniculida</taxon>
        <taxon>Parameciidae</taxon>
        <taxon>Paramecium</taxon>
    </lineage>
</organism>
<evidence type="ECO:0000313" key="2">
    <source>
        <dbReference type="EMBL" id="CAD8107403.1"/>
    </source>
</evidence>
<dbReference type="AlphaFoldDB" id="A0A8S1PY17"/>